<feature type="binding site" evidence="4">
    <location>
        <begin position="15"/>
        <end position="20"/>
    </location>
    <ligand>
        <name>substrate</name>
    </ligand>
</feature>
<dbReference type="InterPro" id="IPR036568">
    <property type="entry name" value="GGCT-like_sf"/>
</dbReference>
<evidence type="ECO:0000256" key="3">
    <source>
        <dbReference type="PIRSR" id="PIRSR617939-1"/>
    </source>
</evidence>
<dbReference type="OrthoDB" id="2924818at2759"/>
<dbReference type="PANTHER" id="PTHR12935:SF0">
    <property type="entry name" value="GAMMA-GLUTAMYLCYCLOTRANSFERASE"/>
    <property type="match status" value="1"/>
</dbReference>
<dbReference type="SUPFAM" id="SSF110857">
    <property type="entry name" value="Gamma-glutamyl cyclotransferase-like"/>
    <property type="match status" value="1"/>
</dbReference>
<evidence type="ECO:0000256" key="4">
    <source>
        <dbReference type="PIRSR" id="PIRSR617939-2"/>
    </source>
</evidence>
<evidence type="ECO:0000313" key="5">
    <source>
        <dbReference type="EMBL" id="KHN87720.1"/>
    </source>
</evidence>
<dbReference type="OMA" id="YFHYPVE"/>
<evidence type="ECO:0000256" key="2">
    <source>
        <dbReference type="ARBA" id="ARBA00023239"/>
    </source>
</evidence>
<evidence type="ECO:0000313" key="6">
    <source>
        <dbReference type="Proteomes" id="UP000031036"/>
    </source>
</evidence>
<organism evidence="5 6">
    <name type="scientific">Toxocara canis</name>
    <name type="common">Canine roundworm</name>
    <dbReference type="NCBI Taxonomy" id="6265"/>
    <lineage>
        <taxon>Eukaryota</taxon>
        <taxon>Metazoa</taxon>
        <taxon>Ecdysozoa</taxon>
        <taxon>Nematoda</taxon>
        <taxon>Chromadorea</taxon>
        <taxon>Rhabditida</taxon>
        <taxon>Spirurina</taxon>
        <taxon>Ascaridomorpha</taxon>
        <taxon>Ascaridoidea</taxon>
        <taxon>Toxocaridae</taxon>
        <taxon>Toxocara</taxon>
    </lineage>
</organism>
<dbReference type="STRING" id="6265.A0A0B2W3G6"/>
<dbReference type="Gene3D" id="3.10.490.10">
    <property type="entry name" value="Gamma-glutamyl cyclotransferase-like"/>
    <property type="match status" value="1"/>
</dbReference>
<dbReference type="Proteomes" id="UP000031036">
    <property type="component" value="Unassembled WGS sequence"/>
</dbReference>
<dbReference type="GO" id="GO:0003839">
    <property type="term" value="F:gamma-glutamylcyclotransferase activity"/>
    <property type="evidence" value="ECO:0007669"/>
    <property type="project" value="UniProtKB-EC"/>
</dbReference>
<dbReference type="PANTHER" id="PTHR12935">
    <property type="entry name" value="GAMMA-GLUTAMYLCYCLOTRANSFERASE"/>
    <property type="match status" value="1"/>
</dbReference>
<dbReference type="CDD" id="cd06661">
    <property type="entry name" value="GGCT_like"/>
    <property type="match status" value="1"/>
</dbReference>
<dbReference type="GO" id="GO:0016740">
    <property type="term" value="F:transferase activity"/>
    <property type="evidence" value="ECO:0007669"/>
    <property type="project" value="UniProtKB-KW"/>
</dbReference>
<feature type="active site" description="Proton acceptor" evidence="3">
    <location>
        <position position="90"/>
    </location>
</feature>
<protein>
    <recommendedName>
        <fullName evidence="1">gamma-glutamylcyclotransferase</fullName>
        <ecNumber evidence="1">4.3.2.9</ecNumber>
    </recommendedName>
</protein>
<dbReference type="EMBL" id="JPKZ01000338">
    <property type="protein sequence ID" value="KHN87720.1"/>
    <property type="molecule type" value="Genomic_DNA"/>
</dbReference>
<dbReference type="InterPro" id="IPR017939">
    <property type="entry name" value="G-Glutamylcylcotransferase"/>
</dbReference>
<dbReference type="EC" id="4.3.2.9" evidence="1"/>
<proteinExistence type="predicted"/>
<dbReference type="InterPro" id="IPR013024">
    <property type="entry name" value="GGCT-like"/>
</dbReference>
<reference evidence="5 6" key="1">
    <citation type="submission" date="2014-11" db="EMBL/GenBank/DDBJ databases">
        <title>Genetic blueprint of the zoonotic pathogen Toxocara canis.</title>
        <authorList>
            <person name="Zhu X.-Q."/>
            <person name="Korhonen P.K."/>
            <person name="Cai H."/>
            <person name="Young N.D."/>
            <person name="Nejsum P."/>
            <person name="von Samson-Himmelstjerna G."/>
            <person name="Boag P.R."/>
            <person name="Tan P."/>
            <person name="Li Q."/>
            <person name="Min J."/>
            <person name="Yang Y."/>
            <person name="Wang X."/>
            <person name="Fang X."/>
            <person name="Hall R.S."/>
            <person name="Hofmann A."/>
            <person name="Sternberg P.W."/>
            <person name="Jex A.R."/>
            <person name="Gasser R.B."/>
        </authorList>
    </citation>
    <scope>NUCLEOTIDE SEQUENCE [LARGE SCALE GENOMIC DNA]</scope>
    <source>
        <strain evidence="5">PN_DK_2014</strain>
    </source>
</reference>
<dbReference type="Pfam" id="PF13772">
    <property type="entry name" value="AIG2_2"/>
    <property type="match status" value="1"/>
</dbReference>
<keyword evidence="5" id="KW-0808">Transferase</keyword>
<keyword evidence="2" id="KW-0456">Lyase</keyword>
<sequence length="176" mass="20029">MAPREPSHISSFFHYFAYGSNLLSERIQVQMKGVKFEGVGVLRGHKLVFYDHGERWMGAVASVERAEDDEVWGCVWQVPDSLAAELDKQESGYHRLTVEVEMNGERLTCRTYHYSNENRQVALPSPHYKHVIVSGAIEHFLPTQYINKLKGIKDNGYVGAVKLNLKALQQLNNPVN</sequence>
<evidence type="ECO:0000256" key="1">
    <source>
        <dbReference type="ARBA" id="ARBA00012346"/>
    </source>
</evidence>
<keyword evidence="6" id="KW-1185">Reference proteome</keyword>
<dbReference type="AlphaFoldDB" id="A0A0B2W3G6"/>
<accession>A0A0B2W3G6</accession>
<gene>
    <name evidence="5" type="primary">Ggct</name>
    <name evidence="5" type="ORF">Tcan_12204</name>
</gene>
<feature type="binding site" evidence="4">
    <location>
        <position position="128"/>
    </location>
    <ligand>
        <name>substrate</name>
    </ligand>
</feature>
<comment type="caution">
    <text evidence="5">The sequence shown here is derived from an EMBL/GenBank/DDBJ whole genome shotgun (WGS) entry which is preliminary data.</text>
</comment>
<name>A0A0B2W3G6_TOXCA</name>